<dbReference type="InterPro" id="IPR045090">
    <property type="entry name" value="Pept_M3A_M3B"/>
</dbReference>
<dbReference type="InterPro" id="IPR033851">
    <property type="entry name" value="M3A_MIP"/>
</dbReference>
<keyword evidence="15" id="KW-1185">Reference proteome</keyword>
<reference evidence="15" key="1">
    <citation type="journal article" date="2018" name="Nat. Microbiol.">
        <title>Leveraging single-cell genomics to expand the fungal tree of life.</title>
        <authorList>
            <person name="Ahrendt S.R."/>
            <person name="Quandt C.A."/>
            <person name="Ciobanu D."/>
            <person name="Clum A."/>
            <person name="Salamov A."/>
            <person name="Andreopoulos B."/>
            <person name="Cheng J.F."/>
            <person name="Woyke T."/>
            <person name="Pelin A."/>
            <person name="Henrissat B."/>
            <person name="Reynolds N.K."/>
            <person name="Benny G.L."/>
            <person name="Smith M.E."/>
            <person name="James T.Y."/>
            <person name="Grigoriev I.V."/>
        </authorList>
    </citation>
    <scope>NUCLEOTIDE SEQUENCE [LARGE SCALE GENOMIC DNA]</scope>
    <source>
        <strain evidence="15">Benny S71-1</strain>
    </source>
</reference>
<gene>
    <name evidence="14" type="ORF">SYNPS1DRAFT_32803</name>
</gene>
<dbReference type="GO" id="GO:0004222">
    <property type="term" value="F:metalloendopeptidase activity"/>
    <property type="evidence" value="ECO:0007669"/>
    <property type="project" value="UniProtKB-EC"/>
</dbReference>
<comment type="catalytic activity">
    <reaction evidence="1">
        <text>Release of an N-terminal octapeptide as second stage of processing of some proteins imported into the mitochondrion.</text>
        <dbReference type="EC" id="3.4.24.59"/>
    </reaction>
</comment>
<dbReference type="Gene3D" id="3.40.390.10">
    <property type="entry name" value="Collagenase (Catalytic Domain)"/>
    <property type="match status" value="1"/>
</dbReference>
<keyword evidence="9" id="KW-0809">Transit peptide</keyword>
<evidence type="ECO:0000256" key="11">
    <source>
        <dbReference type="ARBA" id="ARBA00023128"/>
    </source>
</evidence>
<keyword evidence="10 12" id="KW-0482">Metalloprotease</keyword>
<dbReference type="SUPFAM" id="SSF55486">
    <property type="entry name" value="Metalloproteases ('zincins'), catalytic domain"/>
    <property type="match status" value="1"/>
</dbReference>
<evidence type="ECO:0000256" key="4">
    <source>
        <dbReference type="ARBA" id="ARBA00012441"/>
    </source>
</evidence>
<evidence type="ECO:0000256" key="3">
    <source>
        <dbReference type="ARBA" id="ARBA00006040"/>
    </source>
</evidence>
<dbReference type="GO" id="GO:0006627">
    <property type="term" value="P:protein processing involved in protein targeting to mitochondrion"/>
    <property type="evidence" value="ECO:0007669"/>
    <property type="project" value="TreeGrafter"/>
</dbReference>
<evidence type="ECO:0000256" key="6">
    <source>
        <dbReference type="ARBA" id="ARBA00022723"/>
    </source>
</evidence>
<dbReference type="GO" id="GO:0046872">
    <property type="term" value="F:metal ion binding"/>
    <property type="evidence" value="ECO:0007669"/>
    <property type="project" value="UniProtKB-UniRule"/>
</dbReference>
<dbReference type="PANTHER" id="PTHR11804:SF79">
    <property type="entry name" value="MITOCHONDRIAL INTERMEDIATE PEPTIDASE"/>
    <property type="match status" value="1"/>
</dbReference>
<dbReference type="InterPro" id="IPR001567">
    <property type="entry name" value="Pept_M3A_M3B_dom"/>
</dbReference>
<feature type="domain" description="Peptidase M3A/M3B catalytic" evidence="13">
    <location>
        <begin position="239"/>
        <end position="707"/>
    </location>
</feature>
<dbReference type="AlphaFoldDB" id="A0A4P9Z1G0"/>
<dbReference type="Pfam" id="PF01432">
    <property type="entry name" value="Peptidase_M3"/>
    <property type="match status" value="1"/>
</dbReference>
<dbReference type="GO" id="GO:0006518">
    <property type="term" value="P:peptide metabolic process"/>
    <property type="evidence" value="ECO:0007669"/>
    <property type="project" value="TreeGrafter"/>
</dbReference>
<evidence type="ECO:0000256" key="10">
    <source>
        <dbReference type="ARBA" id="ARBA00023049"/>
    </source>
</evidence>
<name>A0A4P9Z1G0_9FUNG</name>
<evidence type="ECO:0000256" key="2">
    <source>
        <dbReference type="ARBA" id="ARBA00004305"/>
    </source>
</evidence>
<protein>
    <recommendedName>
        <fullName evidence="4">mitochondrial intermediate peptidase</fullName>
        <ecNumber evidence="4">3.4.24.59</ecNumber>
    </recommendedName>
</protein>
<comment type="similarity">
    <text evidence="3 12">Belongs to the peptidase M3 family.</text>
</comment>
<keyword evidence="11" id="KW-0496">Mitochondrion</keyword>
<dbReference type="EMBL" id="KZ989496">
    <property type="protein sequence ID" value="RKP26168.1"/>
    <property type="molecule type" value="Genomic_DNA"/>
</dbReference>
<dbReference type="GO" id="GO:0005759">
    <property type="term" value="C:mitochondrial matrix"/>
    <property type="evidence" value="ECO:0007669"/>
    <property type="project" value="UniProtKB-SubCell"/>
</dbReference>
<keyword evidence="7 12" id="KW-0378">Hydrolase</keyword>
<evidence type="ECO:0000313" key="14">
    <source>
        <dbReference type="EMBL" id="RKP26168.1"/>
    </source>
</evidence>
<dbReference type="InterPro" id="IPR024077">
    <property type="entry name" value="Neurolysin/TOP_dom2"/>
</dbReference>
<dbReference type="PANTHER" id="PTHR11804">
    <property type="entry name" value="PROTEASE M3 THIMET OLIGOPEPTIDASE-RELATED"/>
    <property type="match status" value="1"/>
</dbReference>
<evidence type="ECO:0000256" key="9">
    <source>
        <dbReference type="ARBA" id="ARBA00022946"/>
    </source>
</evidence>
<accession>A0A4P9Z1G0</accession>
<keyword evidence="6 12" id="KW-0479">Metal-binding</keyword>
<keyword evidence="8 12" id="KW-0862">Zinc</keyword>
<comment type="subcellular location">
    <subcellularLocation>
        <location evidence="2">Mitochondrion matrix</location>
    </subcellularLocation>
</comment>
<evidence type="ECO:0000256" key="12">
    <source>
        <dbReference type="RuleBase" id="RU003435"/>
    </source>
</evidence>
<proteinExistence type="inferred from homology"/>
<dbReference type="Gene3D" id="1.10.1370.10">
    <property type="entry name" value="Neurolysin, domain 3"/>
    <property type="match status" value="1"/>
</dbReference>
<evidence type="ECO:0000256" key="1">
    <source>
        <dbReference type="ARBA" id="ARBA00000436"/>
    </source>
</evidence>
<evidence type="ECO:0000256" key="5">
    <source>
        <dbReference type="ARBA" id="ARBA00022670"/>
    </source>
</evidence>
<evidence type="ECO:0000256" key="8">
    <source>
        <dbReference type="ARBA" id="ARBA00022833"/>
    </source>
</evidence>
<keyword evidence="5 12" id="KW-0645">Protease</keyword>
<dbReference type="CDD" id="cd06457">
    <property type="entry name" value="M3A_MIP"/>
    <property type="match status" value="1"/>
</dbReference>
<dbReference type="EC" id="3.4.24.59" evidence="4"/>
<evidence type="ECO:0000259" key="13">
    <source>
        <dbReference type="Pfam" id="PF01432"/>
    </source>
</evidence>
<dbReference type="Proteomes" id="UP000278143">
    <property type="component" value="Unassembled WGS sequence"/>
</dbReference>
<evidence type="ECO:0000313" key="15">
    <source>
        <dbReference type="Proteomes" id="UP000278143"/>
    </source>
</evidence>
<dbReference type="OrthoDB" id="17530at2759"/>
<comment type="cofactor">
    <cofactor evidence="12">
        <name>Zn(2+)</name>
        <dbReference type="ChEBI" id="CHEBI:29105"/>
    </cofactor>
    <text evidence="12">Binds 1 zinc ion.</text>
</comment>
<evidence type="ECO:0000256" key="7">
    <source>
        <dbReference type="ARBA" id="ARBA00022801"/>
    </source>
</evidence>
<dbReference type="InterPro" id="IPR024079">
    <property type="entry name" value="MetalloPept_cat_dom_sf"/>
</dbReference>
<organism evidence="14 15">
    <name type="scientific">Syncephalis pseudoplumigaleata</name>
    <dbReference type="NCBI Taxonomy" id="1712513"/>
    <lineage>
        <taxon>Eukaryota</taxon>
        <taxon>Fungi</taxon>
        <taxon>Fungi incertae sedis</taxon>
        <taxon>Zoopagomycota</taxon>
        <taxon>Zoopagomycotina</taxon>
        <taxon>Zoopagomycetes</taxon>
        <taxon>Zoopagales</taxon>
        <taxon>Piptocephalidaceae</taxon>
        <taxon>Syncephalis</taxon>
    </lineage>
</organism>
<sequence length="727" mass="82601">MNRYDDIRRVKHSPRTAAGYLNTGLFGDDRLATPDGFRELTEESLARSRRLVAMIRSANTDGALRDAVRRLDELSDALCRVLDLAEFVRHVHPDPRYVEEAHRAFERLFSFMNTLNTDTGLYQTLRELLTNRRVASRLGEEERRVAELFLRDFERSGIHLPATHRRQFVALSDEILGLSRQFMHRNDMHDAPIPYVEVKRAEYARHCESSVRGATRHGDMVRLPTSDIPARTVLRFYGDETVRERMYRAMHTVRDEQVKVLDDLLVRRAALAKLVGWDSFADMSLDGKMAGSSESVRSFLDGLASQHLPQAQQDLKVLEQEKARHTGASSASMLHAWDRDYYTYHARQRHFSAKHDGHRRHDIGRDGQDTTLAASFQAYTSIGRCIQGISRLLEALYGIRLEPAATVAGEIWHASVRKLAVVDAVHGRIGTIYCDLADRPGKPTGAAHYTVRCARRVWPDELPATPIPAENLVRRGEHMRQLPVVVLVCGFTQETVGLSFYELETLFHEMGHAVHSMLGQTEFHNVAGTRCATDFVEFPSILFEQFASDHRVLGLFARHYQTGEPMPPSILQRQLDQRAYLAALDRHHQIMLAFVDQLYHGVAWKSTLGDGLSDRLLADAENNPRYSLFPHVTGARWQMDFTHLITYGAGYYAYLLGRALAGQAWRQWFAANPLNRAAGERLRHDVLRWGGARDPWRCMGDLLEDEQIREGGAVGMSRVGTFGWQAS</sequence>